<sequence length="187" mass="21363">MRHQRDREERMLTHQIIQSEVEELKQLLTERDLTIPSFWSCVWPGLLCMLWFLLSSYFSYGISDFSTSMDKLGAMVFAGAMGVFSTIAIANTRSLFLSLPEDFRRKSIFFKCISKKSKLYGLTILVMFSLFAFTTSSIGWNVVGFCVLTMFSIVITVMVMNIDLGRYQLATLTSVIESVRNKGVKLQ</sequence>
<keyword evidence="2" id="KW-0614">Plasmid</keyword>
<name>A0A9Q9P172_KLEVA</name>
<feature type="transmembrane region" description="Helical" evidence="1">
    <location>
        <begin position="142"/>
        <end position="162"/>
    </location>
</feature>
<proteinExistence type="predicted"/>
<evidence type="ECO:0000256" key="1">
    <source>
        <dbReference type="SAM" id="Phobius"/>
    </source>
</evidence>
<keyword evidence="1" id="KW-0812">Transmembrane</keyword>
<gene>
    <name evidence="2" type="ORF">KKT78_p00235</name>
</gene>
<evidence type="ECO:0000313" key="2">
    <source>
        <dbReference type="EMBL" id="UYA93253.1"/>
    </source>
</evidence>
<dbReference type="AlphaFoldDB" id="A0A9Q9P172"/>
<feature type="transmembrane region" description="Helical" evidence="1">
    <location>
        <begin position="119"/>
        <end position="136"/>
    </location>
</feature>
<organism evidence="2">
    <name type="scientific">Klebsiella variicola</name>
    <dbReference type="NCBI Taxonomy" id="244366"/>
    <lineage>
        <taxon>Bacteria</taxon>
        <taxon>Pseudomonadati</taxon>
        <taxon>Pseudomonadota</taxon>
        <taxon>Gammaproteobacteria</taxon>
        <taxon>Enterobacterales</taxon>
        <taxon>Enterobacteriaceae</taxon>
        <taxon>Klebsiella/Raoultella group</taxon>
        <taxon>Klebsiella</taxon>
        <taxon>Klebsiella pneumoniae complex</taxon>
    </lineage>
</organism>
<keyword evidence="1" id="KW-1133">Transmembrane helix</keyword>
<reference evidence="2" key="1">
    <citation type="submission" date="2022-09" db="EMBL/GenBank/DDBJ databases">
        <title>Emergence of IncN[pMLST15] plasmids harboring a novel non-Tn4401-elements driving KPC-2 carbapenem-resistance.</title>
        <authorList>
            <person name="Yao Y."/>
            <person name="Falgenhauer L."/>
            <person name="Falgenhauer J."/>
            <person name="Imirzalioglu C."/>
            <person name="Chakraborty T."/>
        </authorList>
    </citation>
    <scope>NUCLEOTIDE SEQUENCE</scope>
    <source>
        <strain evidence="2">Survcare097</strain>
        <plasmid evidence="2">pKV_Surv097-KPC2</plasmid>
    </source>
</reference>
<geneLocation type="plasmid" evidence="2">
    <name>pKV_Surv097-KPC2</name>
</geneLocation>
<feature type="transmembrane region" description="Helical" evidence="1">
    <location>
        <begin position="33"/>
        <end position="54"/>
    </location>
</feature>
<protein>
    <recommendedName>
        <fullName evidence="3">Conjugal transfer entry exclusion protein TraS</fullName>
    </recommendedName>
</protein>
<feature type="transmembrane region" description="Helical" evidence="1">
    <location>
        <begin position="74"/>
        <end position="99"/>
    </location>
</feature>
<dbReference type="EMBL" id="CP104941">
    <property type="protein sequence ID" value="UYA93253.1"/>
    <property type="molecule type" value="Genomic_DNA"/>
</dbReference>
<accession>A0A9Q9P172</accession>
<evidence type="ECO:0008006" key="3">
    <source>
        <dbReference type="Google" id="ProtNLM"/>
    </source>
</evidence>
<keyword evidence="1" id="KW-0472">Membrane</keyword>